<feature type="region of interest" description="Disordered" evidence="1">
    <location>
        <begin position="84"/>
        <end position="109"/>
    </location>
</feature>
<dbReference type="OrthoDB" id="1308143at2759"/>
<reference evidence="2" key="1">
    <citation type="submission" date="2020-09" db="EMBL/GenBank/DDBJ databases">
        <title>Genome-Enabled Discovery of Anthraquinone Biosynthesis in Senna tora.</title>
        <authorList>
            <person name="Kang S.-H."/>
            <person name="Pandey R.P."/>
            <person name="Lee C.-M."/>
            <person name="Sim J.-S."/>
            <person name="Jeong J.-T."/>
            <person name="Choi B.-S."/>
            <person name="Jung M."/>
            <person name="Ginzburg D."/>
            <person name="Zhao K."/>
            <person name="Won S.Y."/>
            <person name="Oh T.-J."/>
            <person name="Yu Y."/>
            <person name="Kim N.-H."/>
            <person name="Lee O.R."/>
            <person name="Lee T.-H."/>
            <person name="Bashyal P."/>
            <person name="Kim T.-S."/>
            <person name="Lee W.-H."/>
            <person name="Kawkins C."/>
            <person name="Kim C.-K."/>
            <person name="Kim J.S."/>
            <person name="Ahn B.O."/>
            <person name="Rhee S.Y."/>
            <person name="Sohng J.K."/>
        </authorList>
    </citation>
    <scope>NUCLEOTIDE SEQUENCE</scope>
    <source>
        <tissue evidence="2">Leaf</tissue>
    </source>
</reference>
<evidence type="ECO:0000313" key="3">
    <source>
        <dbReference type="Proteomes" id="UP000634136"/>
    </source>
</evidence>
<dbReference type="EMBL" id="JAAIUW010000007">
    <property type="protein sequence ID" value="KAF7824290.1"/>
    <property type="molecule type" value="Genomic_DNA"/>
</dbReference>
<feature type="compositionally biased region" description="Pro residues" evidence="1">
    <location>
        <begin position="85"/>
        <end position="96"/>
    </location>
</feature>
<feature type="compositionally biased region" description="Basic residues" evidence="1">
    <location>
        <begin position="1"/>
        <end position="11"/>
    </location>
</feature>
<keyword evidence="3" id="KW-1185">Reference proteome</keyword>
<dbReference type="Proteomes" id="UP000634136">
    <property type="component" value="Unassembled WGS sequence"/>
</dbReference>
<feature type="compositionally biased region" description="Polar residues" evidence="1">
    <location>
        <begin position="97"/>
        <end position="109"/>
    </location>
</feature>
<feature type="region of interest" description="Disordered" evidence="1">
    <location>
        <begin position="1"/>
        <end position="21"/>
    </location>
</feature>
<gene>
    <name evidence="2" type="ORF">G2W53_022434</name>
</gene>
<evidence type="ECO:0000256" key="1">
    <source>
        <dbReference type="SAM" id="MobiDB-lite"/>
    </source>
</evidence>
<proteinExistence type="predicted"/>
<sequence length="109" mass="12188">MLLTKPLHHRSNPPQLAPRNPQKQMMLYLKLQSPKKPIHQTQHSISKLPLLCVEENRGDGENRHVLKVGVVIEAVAREVMGVVSPFPPSDAYPPPTTSFFSDNENSNGE</sequence>
<organism evidence="2 3">
    <name type="scientific">Senna tora</name>
    <dbReference type="NCBI Taxonomy" id="362788"/>
    <lineage>
        <taxon>Eukaryota</taxon>
        <taxon>Viridiplantae</taxon>
        <taxon>Streptophyta</taxon>
        <taxon>Embryophyta</taxon>
        <taxon>Tracheophyta</taxon>
        <taxon>Spermatophyta</taxon>
        <taxon>Magnoliopsida</taxon>
        <taxon>eudicotyledons</taxon>
        <taxon>Gunneridae</taxon>
        <taxon>Pentapetalae</taxon>
        <taxon>rosids</taxon>
        <taxon>fabids</taxon>
        <taxon>Fabales</taxon>
        <taxon>Fabaceae</taxon>
        <taxon>Caesalpinioideae</taxon>
        <taxon>Cassia clade</taxon>
        <taxon>Senna</taxon>
    </lineage>
</organism>
<dbReference type="AlphaFoldDB" id="A0A834TPQ0"/>
<name>A0A834TPQ0_9FABA</name>
<accession>A0A834TPQ0</accession>
<evidence type="ECO:0000313" key="2">
    <source>
        <dbReference type="EMBL" id="KAF7824290.1"/>
    </source>
</evidence>
<comment type="caution">
    <text evidence="2">The sequence shown here is derived from an EMBL/GenBank/DDBJ whole genome shotgun (WGS) entry which is preliminary data.</text>
</comment>
<protein>
    <submittedName>
        <fullName evidence="2">Uncharacterized protein</fullName>
    </submittedName>
</protein>